<dbReference type="AlphaFoldDB" id="A0A1G1ZRE2"/>
<gene>
    <name evidence="1" type="ORF">A3H63_00235</name>
</gene>
<protein>
    <submittedName>
        <fullName evidence="1">Uncharacterized protein</fullName>
    </submittedName>
</protein>
<evidence type="ECO:0000313" key="2">
    <source>
        <dbReference type="Proteomes" id="UP000176284"/>
    </source>
</evidence>
<reference evidence="1 2" key="1">
    <citation type="journal article" date="2016" name="Nat. Commun.">
        <title>Thousands of microbial genomes shed light on interconnected biogeochemical processes in an aquifer system.</title>
        <authorList>
            <person name="Anantharaman K."/>
            <person name="Brown C.T."/>
            <person name="Hug L.A."/>
            <person name="Sharon I."/>
            <person name="Castelle C.J."/>
            <person name="Probst A.J."/>
            <person name="Thomas B.C."/>
            <person name="Singh A."/>
            <person name="Wilkins M.J."/>
            <person name="Karaoz U."/>
            <person name="Brodie E.L."/>
            <person name="Williams K.H."/>
            <person name="Hubbard S.S."/>
            <person name="Banfield J.F."/>
        </authorList>
    </citation>
    <scope>NUCLEOTIDE SEQUENCE [LARGE SCALE GENOMIC DNA]</scope>
</reference>
<dbReference type="Proteomes" id="UP000176284">
    <property type="component" value="Unassembled WGS sequence"/>
</dbReference>
<evidence type="ECO:0000313" key="1">
    <source>
        <dbReference type="EMBL" id="OGY67112.1"/>
    </source>
</evidence>
<name>A0A1G1ZRE2_9BACT</name>
<sequence>MLSHKLTAKQDIEALNGMMQSYVIADLQEHLNDLPKQRGAAIILDDNSERIYPVAIRPKRSWHGGEAPSALKIKKGLEASLGLK</sequence>
<organism evidence="1 2">
    <name type="scientific">Candidatus Harrisonbacteria bacterium RIFCSPLOWO2_02_FULL_45_10c</name>
    <dbReference type="NCBI Taxonomy" id="1798410"/>
    <lineage>
        <taxon>Bacteria</taxon>
        <taxon>Candidatus Harrisoniibacteriota</taxon>
    </lineage>
</organism>
<accession>A0A1G1ZRE2</accession>
<proteinExistence type="predicted"/>
<comment type="caution">
    <text evidence="1">The sequence shown here is derived from an EMBL/GenBank/DDBJ whole genome shotgun (WGS) entry which is preliminary data.</text>
</comment>
<dbReference type="EMBL" id="MHJM01000032">
    <property type="protein sequence ID" value="OGY67112.1"/>
    <property type="molecule type" value="Genomic_DNA"/>
</dbReference>